<evidence type="ECO:0000313" key="9">
    <source>
        <dbReference type="EMBL" id="KKK65794.1"/>
    </source>
</evidence>
<evidence type="ECO:0000256" key="4">
    <source>
        <dbReference type="ARBA" id="ARBA00012143"/>
    </source>
</evidence>
<evidence type="ECO:0000256" key="8">
    <source>
        <dbReference type="SAM" id="Phobius"/>
    </source>
</evidence>
<comment type="similarity">
    <text evidence="3">Belongs to the class-III pyridoxal-phosphate-dependent aminotransferase family. HemL subfamily.</text>
</comment>
<keyword evidence="6" id="KW-0413">Isomerase</keyword>
<accession>A0A0F8ZH81</accession>
<dbReference type="InterPro" id="IPR015422">
    <property type="entry name" value="PyrdxlP-dep_Trfase_small"/>
</dbReference>
<dbReference type="EC" id="5.4.3.8" evidence="4"/>
<keyword evidence="7" id="KW-0627">Porphyrin biosynthesis</keyword>
<feature type="non-terminal residue" evidence="9">
    <location>
        <position position="371"/>
    </location>
</feature>
<evidence type="ECO:0000256" key="5">
    <source>
        <dbReference type="ARBA" id="ARBA00022898"/>
    </source>
</evidence>
<keyword evidence="8" id="KW-0812">Transmembrane</keyword>
<dbReference type="InterPro" id="IPR005814">
    <property type="entry name" value="Aminotrans_3"/>
</dbReference>
<organism evidence="9">
    <name type="scientific">marine sediment metagenome</name>
    <dbReference type="NCBI Taxonomy" id="412755"/>
    <lineage>
        <taxon>unclassified sequences</taxon>
        <taxon>metagenomes</taxon>
        <taxon>ecological metagenomes</taxon>
    </lineage>
</organism>
<dbReference type="PROSITE" id="PS00600">
    <property type="entry name" value="AA_TRANSFER_CLASS_3"/>
    <property type="match status" value="1"/>
</dbReference>
<dbReference type="Gene3D" id="3.40.640.10">
    <property type="entry name" value="Type I PLP-dependent aspartate aminotransferase-like (Major domain)"/>
    <property type="match status" value="1"/>
</dbReference>
<dbReference type="GO" id="GO:0006779">
    <property type="term" value="P:porphyrin-containing compound biosynthetic process"/>
    <property type="evidence" value="ECO:0007669"/>
    <property type="project" value="UniProtKB-KW"/>
</dbReference>
<keyword evidence="8" id="KW-1133">Transmembrane helix</keyword>
<evidence type="ECO:0000256" key="1">
    <source>
        <dbReference type="ARBA" id="ARBA00001933"/>
    </source>
</evidence>
<evidence type="ECO:0000256" key="3">
    <source>
        <dbReference type="ARBA" id="ARBA00008981"/>
    </source>
</evidence>
<dbReference type="GO" id="GO:0008483">
    <property type="term" value="F:transaminase activity"/>
    <property type="evidence" value="ECO:0007669"/>
    <property type="project" value="InterPro"/>
</dbReference>
<dbReference type="PANTHER" id="PTHR43713:SF3">
    <property type="entry name" value="GLUTAMATE-1-SEMIALDEHYDE 2,1-AMINOMUTASE 1, CHLOROPLASTIC-RELATED"/>
    <property type="match status" value="1"/>
</dbReference>
<dbReference type="AlphaFoldDB" id="A0A0F8ZH81"/>
<reference evidence="9" key="1">
    <citation type="journal article" date="2015" name="Nature">
        <title>Complex archaea that bridge the gap between prokaryotes and eukaryotes.</title>
        <authorList>
            <person name="Spang A."/>
            <person name="Saw J.H."/>
            <person name="Jorgensen S.L."/>
            <person name="Zaremba-Niedzwiedzka K."/>
            <person name="Martijn J."/>
            <person name="Lind A.E."/>
            <person name="van Eijk R."/>
            <person name="Schleper C."/>
            <person name="Guy L."/>
            <person name="Ettema T.J."/>
        </authorList>
    </citation>
    <scope>NUCLEOTIDE SEQUENCE</scope>
</reference>
<proteinExistence type="inferred from homology"/>
<feature type="non-terminal residue" evidence="9">
    <location>
        <position position="1"/>
    </location>
</feature>
<protein>
    <recommendedName>
        <fullName evidence="4">glutamate-1-semialdehyde 2,1-aminomutase</fullName>
        <ecNumber evidence="4">5.4.3.8</ecNumber>
    </recommendedName>
</protein>
<gene>
    <name evidence="9" type="ORF">LCGC14_2970550</name>
</gene>
<comment type="pathway">
    <text evidence="2">Porphyrin-containing compound metabolism; protoporphyrin-IX biosynthesis; 5-aminolevulinate from L-glutamyl-tRNA(Glu): step 2/2.</text>
</comment>
<dbReference type="NCBIfam" id="NF000818">
    <property type="entry name" value="PRK00062.1"/>
    <property type="match status" value="1"/>
</dbReference>
<evidence type="ECO:0000256" key="7">
    <source>
        <dbReference type="ARBA" id="ARBA00023244"/>
    </source>
</evidence>
<feature type="transmembrane region" description="Helical" evidence="8">
    <location>
        <begin position="332"/>
        <end position="352"/>
    </location>
</feature>
<dbReference type="GO" id="GO:0030170">
    <property type="term" value="F:pyridoxal phosphate binding"/>
    <property type="evidence" value="ECO:0007669"/>
    <property type="project" value="InterPro"/>
</dbReference>
<dbReference type="GO" id="GO:0042286">
    <property type="term" value="F:glutamate-1-semialdehyde 2,1-aminomutase activity"/>
    <property type="evidence" value="ECO:0007669"/>
    <property type="project" value="UniProtKB-EC"/>
</dbReference>
<evidence type="ECO:0000256" key="2">
    <source>
        <dbReference type="ARBA" id="ARBA00004819"/>
    </source>
</evidence>
<dbReference type="InterPro" id="IPR015424">
    <property type="entry name" value="PyrdxlP-dep_Trfase"/>
</dbReference>
<dbReference type="EMBL" id="LAZR01060381">
    <property type="protein sequence ID" value="KKK65794.1"/>
    <property type="molecule type" value="Genomic_DNA"/>
</dbReference>
<sequence>RINRSVEEFKEAKKYIPGGVNSPVRSFQSLDGNPIFIKKGKGSRIIDIDNREYIDYCLSWGVLILGHANRVVTRSVYDTIQNGTSFGAPTVQETTLAKLVVEAVPSIEQVRFVNSGTEAVMSAIRLARAFTKKKKIIKFDGCYHGHADHLLVSAGSGLATLNKASSEGVPDEFINETISIPFNDEDVVNSTFKRYKGEIAAVIVEPVPANMGVILPAENYLSFLRKITTENDALLVFDEVITGFRFGFGGVQSIFGIEPDLTTFGKILGGGFPFGIYAGNDGSGALTVTANGDVTGTTNIGILARNFGTYFDVTTGARFHPVEIILSMGIKFAVIAALGPSAVAVLVFEVLLNATAMFNHGNVRIPAGLDR</sequence>
<dbReference type="Gene3D" id="3.90.1150.10">
    <property type="entry name" value="Aspartate Aminotransferase, domain 1"/>
    <property type="match status" value="1"/>
</dbReference>
<dbReference type="SUPFAM" id="SSF53383">
    <property type="entry name" value="PLP-dependent transferases"/>
    <property type="match status" value="1"/>
</dbReference>
<keyword evidence="8" id="KW-0472">Membrane</keyword>
<comment type="cofactor">
    <cofactor evidence="1">
        <name>pyridoxal 5'-phosphate</name>
        <dbReference type="ChEBI" id="CHEBI:597326"/>
    </cofactor>
</comment>
<dbReference type="FunFam" id="3.40.640.10:FF:000021">
    <property type="entry name" value="Glutamate-1-semialdehyde 2,1-aminomutase"/>
    <property type="match status" value="1"/>
</dbReference>
<keyword evidence="5" id="KW-0663">Pyridoxal phosphate</keyword>
<evidence type="ECO:0000256" key="6">
    <source>
        <dbReference type="ARBA" id="ARBA00023235"/>
    </source>
</evidence>
<dbReference type="InterPro" id="IPR049704">
    <property type="entry name" value="Aminotrans_3_PPA_site"/>
</dbReference>
<dbReference type="InterPro" id="IPR015421">
    <property type="entry name" value="PyrdxlP-dep_Trfase_major"/>
</dbReference>
<dbReference type="PANTHER" id="PTHR43713">
    <property type="entry name" value="GLUTAMATE-1-SEMIALDEHYDE 2,1-AMINOMUTASE"/>
    <property type="match status" value="1"/>
</dbReference>
<dbReference type="Pfam" id="PF00202">
    <property type="entry name" value="Aminotran_3"/>
    <property type="match status" value="1"/>
</dbReference>
<comment type="caution">
    <text evidence="9">The sequence shown here is derived from an EMBL/GenBank/DDBJ whole genome shotgun (WGS) entry which is preliminary data.</text>
</comment>
<name>A0A0F8ZH81_9ZZZZ</name>